<dbReference type="RefSeq" id="XP_014661596.1">
    <property type="nucleotide sequence ID" value="XM_014806110.1"/>
</dbReference>
<protein>
    <submittedName>
        <fullName evidence="5 6">Spermatogenesis-associated protein 5-like</fullName>
    </submittedName>
</protein>
<evidence type="ECO:0000256" key="1">
    <source>
        <dbReference type="ARBA" id="ARBA00022741"/>
    </source>
</evidence>
<dbReference type="InterPro" id="IPR003960">
    <property type="entry name" value="ATPase_AAA_CS"/>
</dbReference>
<keyword evidence="1" id="KW-0547">Nucleotide-binding</keyword>
<dbReference type="RefSeq" id="XP_014661598.1">
    <property type="nucleotide sequence ID" value="XM_014806112.1"/>
</dbReference>
<reference evidence="5 6" key="1">
    <citation type="submission" date="2025-05" db="UniProtKB">
        <authorList>
            <consortium name="RefSeq"/>
        </authorList>
    </citation>
    <scope>IDENTIFICATION</scope>
</reference>
<accession>A0ABM1DNS5</accession>
<dbReference type="InterPro" id="IPR003959">
    <property type="entry name" value="ATPase_AAA_core"/>
</dbReference>
<evidence type="ECO:0000256" key="2">
    <source>
        <dbReference type="ARBA" id="ARBA00022840"/>
    </source>
</evidence>
<gene>
    <name evidence="5 6" type="primary">LOC106804778</name>
</gene>
<keyword evidence="4" id="KW-1185">Reference proteome</keyword>
<dbReference type="InterPro" id="IPR003593">
    <property type="entry name" value="AAA+_ATPase"/>
</dbReference>
<dbReference type="Gene3D" id="3.40.50.300">
    <property type="entry name" value="P-loop containing nucleotide triphosphate hydrolases"/>
    <property type="match status" value="2"/>
</dbReference>
<dbReference type="InterPro" id="IPR041569">
    <property type="entry name" value="AAA_lid_3"/>
</dbReference>
<dbReference type="SUPFAM" id="SSF52540">
    <property type="entry name" value="P-loop containing nucleoside triphosphate hydrolases"/>
    <property type="match status" value="2"/>
</dbReference>
<evidence type="ECO:0000313" key="6">
    <source>
        <dbReference type="RefSeq" id="XP_014661598.1"/>
    </source>
</evidence>
<dbReference type="GeneID" id="106804778"/>
<dbReference type="InterPro" id="IPR027417">
    <property type="entry name" value="P-loop_NTPase"/>
</dbReference>
<dbReference type="InterPro" id="IPR050168">
    <property type="entry name" value="AAA_ATPase_domain"/>
</dbReference>
<feature type="domain" description="AAA+ ATPase" evidence="3">
    <location>
        <begin position="365"/>
        <end position="504"/>
    </location>
</feature>
<dbReference type="PANTHER" id="PTHR23077">
    <property type="entry name" value="AAA-FAMILY ATPASE"/>
    <property type="match status" value="1"/>
</dbReference>
<dbReference type="SMART" id="SM00382">
    <property type="entry name" value="AAA"/>
    <property type="match status" value="2"/>
</dbReference>
<evidence type="ECO:0000313" key="5">
    <source>
        <dbReference type="RefSeq" id="XP_014661596.1"/>
    </source>
</evidence>
<keyword evidence="2" id="KW-0067">ATP-binding</keyword>
<dbReference type="CDD" id="cd19511">
    <property type="entry name" value="RecA-like_CDC48_r2-like"/>
    <property type="match status" value="1"/>
</dbReference>
<dbReference type="Pfam" id="PF00004">
    <property type="entry name" value="AAA"/>
    <property type="match status" value="2"/>
</dbReference>
<dbReference type="Pfam" id="PF17862">
    <property type="entry name" value="AAA_lid_3"/>
    <property type="match status" value="2"/>
</dbReference>
<organism evidence="4 5">
    <name type="scientific">Priapulus caudatus</name>
    <name type="common">Priapulid worm</name>
    <dbReference type="NCBI Taxonomy" id="37621"/>
    <lineage>
        <taxon>Eukaryota</taxon>
        <taxon>Metazoa</taxon>
        <taxon>Ecdysozoa</taxon>
        <taxon>Scalidophora</taxon>
        <taxon>Priapulida</taxon>
        <taxon>Priapulimorpha</taxon>
        <taxon>Priapulimorphida</taxon>
        <taxon>Priapulidae</taxon>
        <taxon>Priapulus</taxon>
    </lineage>
</organism>
<name>A0ABM1DNS5_PRICU</name>
<evidence type="ECO:0000259" key="3">
    <source>
        <dbReference type="SMART" id="SM00382"/>
    </source>
</evidence>
<feature type="domain" description="AAA+ ATPase" evidence="3">
    <location>
        <begin position="640"/>
        <end position="778"/>
    </location>
</feature>
<dbReference type="Proteomes" id="UP000695022">
    <property type="component" value="Unplaced"/>
</dbReference>
<proteinExistence type="predicted"/>
<sequence length="874" mass="95850">MAPKSKSKLPEWNLCLFCNRTISKRDISKHTEVCNDRARVDSNNIGHGFIKDSVLHAIVGKSDSKGIPQFSPKGVIYLNPGAMQLTGMCIGRPILCTYDNHKEVITAWPNSAVLPGYASFTNLSRDFPGVRLKPGDMLMAEYFLPNPIGISELSLTPLNPQSFMTTAEFRKYFATVKNQCYVSAGSNISMSYLGQPCDFIVTKIVTLDGKTFDSGLAIKFVTDNHFSDSVSGLSENLSRMNVADMPSSSSIDFDVSCTADSSNEMATSTPIKNESMAGATQFCTPVKFEGLDEKSQDTTFFYIDIDTRLDIFCDTAKGSENIKKRESKTTFTSIGGLSKQIETLKDMVMLPLKEVARYKALGVPHVRGILLFGPSGCGKTMVARALLAELGLYYKTVNAPDVYSKFQGETEANLREIFAEAEANTPSVIFVDDIEALCPRRDGRGTQSQQETRVVSTLLSLMDNLGSLENPVVVLAATNKPELLDPALRRPGRLDREMEIPVPTATDRADILCKLLYNMRTDLSTADVASIADVAHGYVGADLAAVCREAGMHALRRCRRIPVDAVDSDGHVAEASLLLADMLYGIKAVKPSAMREVMLEVPKVLWTDIGGQHELKHKLKQAIEWPLKHPAAFQRMGINPPRGVLMYGPPGCSKTMTAKALATESGLNFIAVKGPELFSKWVGESEQAVREVFRKARAAAPSIVFFDEIDALAVARGGSGGGHNVGERVLAQLLTEMDGVEALQNVIVVAATNRPDMIDKALLRPGRLDRVVYVSLPDVEAREEIFRIQFRRMPIAEDVRVEELAKNTHGYSGAEIVSVCQEAALASLEESLTAETITWKHFEKATLAVKPRTDSTLIEFYDKYMSAVESKFKT</sequence>
<dbReference type="PANTHER" id="PTHR23077:SF27">
    <property type="entry name" value="ATPASE FAMILY GENE 2 PROTEIN HOMOLOG A"/>
    <property type="match status" value="1"/>
</dbReference>
<dbReference type="Gene3D" id="1.10.8.60">
    <property type="match status" value="2"/>
</dbReference>
<evidence type="ECO:0000313" key="4">
    <source>
        <dbReference type="Proteomes" id="UP000695022"/>
    </source>
</evidence>
<dbReference type="PROSITE" id="PS00674">
    <property type="entry name" value="AAA"/>
    <property type="match status" value="2"/>
</dbReference>